<dbReference type="InterPro" id="IPR011330">
    <property type="entry name" value="Glyco_hydro/deAcase_b/a-brl"/>
</dbReference>
<dbReference type="EMBL" id="NGKB01000001">
    <property type="protein sequence ID" value="RSU16762.1"/>
    <property type="molecule type" value="Genomic_DNA"/>
</dbReference>
<dbReference type="Proteomes" id="UP000288028">
    <property type="component" value="Unassembled WGS sequence"/>
</dbReference>
<name>A0A430B8V0_9ENTE</name>
<organism evidence="3 4">
    <name type="scientific">Vagococcus carniphilus</name>
    <dbReference type="NCBI Taxonomy" id="218144"/>
    <lineage>
        <taxon>Bacteria</taxon>
        <taxon>Bacillati</taxon>
        <taxon>Bacillota</taxon>
        <taxon>Bacilli</taxon>
        <taxon>Lactobacillales</taxon>
        <taxon>Enterococcaceae</taxon>
        <taxon>Vagococcus</taxon>
    </lineage>
</organism>
<dbReference type="AlphaFoldDB" id="A0A430B8V0"/>
<evidence type="ECO:0000259" key="2">
    <source>
        <dbReference type="PROSITE" id="PS51677"/>
    </source>
</evidence>
<evidence type="ECO:0000313" key="3">
    <source>
        <dbReference type="EMBL" id="RSU16762.1"/>
    </source>
</evidence>
<gene>
    <name evidence="3" type="ORF">CBF28_00830</name>
</gene>
<comment type="caution">
    <text evidence="3">The sequence shown here is derived from an EMBL/GenBank/DDBJ whole genome shotgun (WGS) entry which is preliminary data.</text>
</comment>
<dbReference type="InterPro" id="IPR050248">
    <property type="entry name" value="Polysacc_deacetylase_ArnD"/>
</dbReference>
<feature type="compositionally biased region" description="Basic and acidic residues" evidence="1">
    <location>
        <begin position="68"/>
        <end position="81"/>
    </location>
</feature>
<dbReference type="PROSITE" id="PS51677">
    <property type="entry name" value="NODB"/>
    <property type="match status" value="1"/>
</dbReference>
<dbReference type="Gene3D" id="3.20.20.370">
    <property type="entry name" value="Glycoside hydrolase/deacetylase"/>
    <property type="match status" value="1"/>
</dbReference>
<dbReference type="GO" id="GO:0016810">
    <property type="term" value="F:hydrolase activity, acting on carbon-nitrogen (but not peptide) bonds"/>
    <property type="evidence" value="ECO:0007669"/>
    <property type="project" value="InterPro"/>
</dbReference>
<dbReference type="GeneID" id="95579883"/>
<feature type="domain" description="NodB homology" evidence="2">
    <location>
        <begin position="79"/>
        <end position="253"/>
    </location>
</feature>
<reference evidence="3 4" key="1">
    <citation type="submission" date="2017-05" db="EMBL/GenBank/DDBJ databases">
        <title>Vagococcus spp. assemblies.</title>
        <authorList>
            <person name="Gulvik C.A."/>
        </authorList>
    </citation>
    <scope>NUCLEOTIDE SEQUENCE [LARGE SCALE GENOMIC DNA]</scope>
    <source>
        <strain evidence="3 4">SS1714</strain>
    </source>
</reference>
<accession>A0A430B8V0</accession>
<dbReference type="GO" id="GO:0005975">
    <property type="term" value="P:carbohydrate metabolic process"/>
    <property type="evidence" value="ECO:0007669"/>
    <property type="project" value="InterPro"/>
</dbReference>
<proteinExistence type="predicted"/>
<dbReference type="RefSeq" id="WP_126790909.1">
    <property type="nucleotide sequence ID" value="NZ_CP060720.1"/>
</dbReference>
<feature type="region of interest" description="Disordered" evidence="1">
    <location>
        <begin position="42"/>
        <end position="94"/>
    </location>
</feature>
<dbReference type="Pfam" id="PF01522">
    <property type="entry name" value="Polysacc_deac_1"/>
    <property type="match status" value="1"/>
</dbReference>
<evidence type="ECO:0000256" key="1">
    <source>
        <dbReference type="SAM" id="MobiDB-lite"/>
    </source>
</evidence>
<dbReference type="OrthoDB" id="9812065at2"/>
<dbReference type="CDD" id="cd10917">
    <property type="entry name" value="CE4_NodB_like_6s_7s"/>
    <property type="match status" value="1"/>
</dbReference>
<dbReference type="SUPFAM" id="SSF88713">
    <property type="entry name" value="Glycoside hydrolase/deacetylase"/>
    <property type="match status" value="1"/>
</dbReference>
<keyword evidence="4" id="KW-1185">Reference proteome</keyword>
<sequence>MNKNIKIILLSVLLFSVILIGIDKAYEAVSKDIQLNQKNAKRQLESSSAEQPVKESSSKNELTSVSSTEKEIEKTTSEKRVALTFDDGPNPKTTPEVLKALDEYQVKATFFLLGTNAQSNPDIVKDIKKANHEIASHTNAHSDLTTLTPEQVEADIDKSDQAIKEITGEKPAYIRPPYGAVNKKVAGIIKRPLIQWSVDSNDWSLKNKEKIAERVKSTVYPGSIILLHDIQEQSAKALPDILTFLKEENYELVTISELLNSPKEVLNYYGSKDNRPVK</sequence>
<dbReference type="InterPro" id="IPR002509">
    <property type="entry name" value="NODB_dom"/>
</dbReference>
<evidence type="ECO:0000313" key="4">
    <source>
        <dbReference type="Proteomes" id="UP000288028"/>
    </source>
</evidence>
<dbReference type="PANTHER" id="PTHR10587">
    <property type="entry name" value="GLYCOSYL TRANSFERASE-RELATED"/>
    <property type="match status" value="1"/>
</dbReference>
<protein>
    <recommendedName>
        <fullName evidence="2">NodB homology domain-containing protein</fullName>
    </recommendedName>
</protein>